<comment type="caution">
    <text evidence="1">The sequence shown here is derived from an EMBL/GenBank/DDBJ whole genome shotgun (WGS) entry which is preliminary data.</text>
</comment>
<evidence type="ECO:0000313" key="1">
    <source>
        <dbReference type="EMBL" id="GEQ98706.1"/>
    </source>
</evidence>
<dbReference type="Proteomes" id="UP000322084">
    <property type="component" value="Unassembled WGS sequence"/>
</dbReference>
<organism evidence="1 2">
    <name type="scientific">Iodidimonas gelatinilytica</name>
    <dbReference type="NCBI Taxonomy" id="1236966"/>
    <lineage>
        <taxon>Bacteria</taxon>
        <taxon>Pseudomonadati</taxon>
        <taxon>Pseudomonadota</taxon>
        <taxon>Alphaproteobacteria</taxon>
        <taxon>Iodidimonadales</taxon>
        <taxon>Iodidimonadaceae</taxon>
        <taxon>Iodidimonas</taxon>
    </lineage>
</organism>
<dbReference type="AlphaFoldDB" id="A0A5A7MSD0"/>
<protein>
    <submittedName>
        <fullName evidence="1">Uncharacterized protein</fullName>
    </submittedName>
</protein>
<proteinExistence type="predicted"/>
<sequence length="77" mass="8733">MAMLVLIVDDHRPVAQVQILARILAQIRWWLFALWPLDGAIPTPTGWKPLRRNRIGMNTFANPVGLTAQQAFLLCRA</sequence>
<reference evidence="1 2" key="1">
    <citation type="submission" date="2019-09" db="EMBL/GenBank/DDBJ databases">
        <title>NBRP : Genome information of microbial organism related human and environment.</title>
        <authorList>
            <person name="Hattori M."/>
            <person name="Oshima K."/>
            <person name="Inaba H."/>
            <person name="Suda W."/>
            <person name="Sakamoto M."/>
            <person name="Iino T."/>
            <person name="Kitahara M."/>
            <person name="Oshida Y."/>
            <person name="Iida T."/>
            <person name="Kudo T."/>
            <person name="Itoh T."/>
            <person name="Ohkuma M."/>
        </authorList>
    </citation>
    <scope>NUCLEOTIDE SEQUENCE [LARGE SCALE GENOMIC DNA]</scope>
    <source>
        <strain evidence="1 2">Hi-2</strain>
    </source>
</reference>
<name>A0A5A7MSD0_9PROT</name>
<gene>
    <name evidence="1" type="ORF">JCM17844_23430</name>
</gene>
<accession>A0A5A7MSD0</accession>
<evidence type="ECO:0000313" key="2">
    <source>
        <dbReference type="Proteomes" id="UP000322084"/>
    </source>
</evidence>
<dbReference type="EMBL" id="BKCL01000008">
    <property type="protein sequence ID" value="GEQ98706.1"/>
    <property type="molecule type" value="Genomic_DNA"/>
</dbReference>